<protein>
    <submittedName>
        <fullName evidence="2">Uncharacterized protein</fullName>
    </submittedName>
</protein>
<evidence type="ECO:0000313" key="2">
    <source>
        <dbReference type="EMBL" id="KEF61827.1"/>
    </source>
</evidence>
<dbReference type="GeneID" id="25278333"/>
<dbReference type="HOGENOM" id="CLU_038185_0_0_1"/>
<dbReference type="STRING" id="1182545.A0A072PQ40"/>
<dbReference type="Proteomes" id="UP000027920">
    <property type="component" value="Unassembled WGS sequence"/>
</dbReference>
<proteinExistence type="predicted"/>
<dbReference type="PANTHER" id="PTHR42085">
    <property type="entry name" value="F-BOX DOMAIN-CONTAINING PROTEIN"/>
    <property type="match status" value="1"/>
</dbReference>
<feature type="compositionally biased region" description="Basic and acidic residues" evidence="1">
    <location>
        <begin position="98"/>
        <end position="114"/>
    </location>
</feature>
<name>A0A072PQ40_9EURO</name>
<keyword evidence="3" id="KW-1185">Reference proteome</keyword>
<sequence length="478" mass="53031">MARGIRRRGRTLPLAAPVTTAASGVSITGAPRARRSATKAISSQARVMTTTNPASDPLSVVDSDPDSSSEADRSDYGSASKPTASNNRKGGFKRKAKKEVVRPQGDKKQLRYRESYGLAPETPPLSANADDHYTDLSKPSDDHFWADKRTEKNHAPRPIVPVVTVQVNGNAGGLGTINLNLADLLTSAGLKLVHNPHNVSAQVLTLADTISDTDDASVLTDSPATTDKTAGELKGILKLPRELRDRIYRLTLVRKAPIEFDSPSDLSRSAALLRTCKIIHEEGTEVLYGQNSFHFARSRHHRGKYYESSWPEIGYEDVRRFFETIGPVNISKMKYISFSMTNGHGRYGSPLTVPFPKFTYDPHLHRVFRLIGKHTILERFGFMFGGRGEIGASHFHLLNAMTDIQCYQLDIIGYCGGYQNRIGSRIEEKLRELMVVERNEEDEVEQVKKKVLVRMAYRDEAILKGPSKKSTSMGHLSP</sequence>
<accession>A0A072PQ40</accession>
<gene>
    <name evidence="2" type="ORF">A1O9_03397</name>
</gene>
<feature type="compositionally biased region" description="Basic and acidic residues" evidence="1">
    <location>
        <begin position="129"/>
        <end position="144"/>
    </location>
</feature>
<dbReference type="InterPro" id="IPR038883">
    <property type="entry name" value="AN11006-like"/>
</dbReference>
<evidence type="ECO:0000256" key="1">
    <source>
        <dbReference type="SAM" id="MobiDB-lite"/>
    </source>
</evidence>
<dbReference type="PANTHER" id="PTHR42085:SF1">
    <property type="entry name" value="F-BOX DOMAIN-CONTAINING PROTEIN"/>
    <property type="match status" value="1"/>
</dbReference>
<feature type="compositionally biased region" description="Polar residues" evidence="1">
    <location>
        <begin position="39"/>
        <end position="53"/>
    </location>
</feature>
<dbReference type="EMBL" id="AMGV01000002">
    <property type="protein sequence ID" value="KEF61827.1"/>
    <property type="molecule type" value="Genomic_DNA"/>
</dbReference>
<evidence type="ECO:0000313" key="3">
    <source>
        <dbReference type="Proteomes" id="UP000027920"/>
    </source>
</evidence>
<dbReference type="OrthoDB" id="2951834at2759"/>
<dbReference type="VEuPathDB" id="FungiDB:A1O9_03397"/>
<reference evidence="2 3" key="1">
    <citation type="submission" date="2013-03" db="EMBL/GenBank/DDBJ databases">
        <title>The Genome Sequence of Exophiala aquamarina CBS 119918.</title>
        <authorList>
            <consortium name="The Broad Institute Genomics Platform"/>
            <person name="Cuomo C."/>
            <person name="de Hoog S."/>
            <person name="Gorbushina A."/>
            <person name="Walker B."/>
            <person name="Young S.K."/>
            <person name="Zeng Q."/>
            <person name="Gargeya S."/>
            <person name="Fitzgerald M."/>
            <person name="Haas B."/>
            <person name="Abouelleil A."/>
            <person name="Allen A.W."/>
            <person name="Alvarado L."/>
            <person name="Arachchi H.M."/>
            <person name="Berlin A.M."/>
            <person name="Chapman S.B."/>
            <person name="Gainer-Dewar J."/>
            <person name="Goldberg J."/>
            <person name="Griggs A."/>
            <person name="Gujja S."/>
            <person name="Hansen M."/>
            <person name="Howarth C."/>
            <person name="Imamovic A."/>
            <person name="Ireland A."/>
            <person name="Larimer J."/>
            <person name="McCowan C."/>
            <person name="Murphy C."/>
            <person name="Pearson M."/>
            <person name="Poon T.W."/>
            <person name="Priest M."/>
            <person name="Roberts A."/>
            <person name="Saif S."/>
            <person name="Shea T."/>
            <person name="Sisk P."/>
            <person name="Sykes S."/>
            <person name="Wortman J."/>
            <person name="Nusbaum C."/>
            <person name="Birren B."/>
        </authorList>
    </citation>
    <scope>NUCLEOTIDE SEQUENCE [LARGE SCALE GENOMIC DNA]</scope>
    <source>
        <strain evidence="2 3">CBS 119918</strain>
    </source>
</reference>
<dbReference type="RefSeq" id="XP_013264417.1">
    <property type="nucleotide sequence ID" value="XM_013408963.1"/>
</dbReference>
<comment type="caution">
    <text evidence="2">The sequence shown here is derived from an EMBL/GenBank/DDBJ whole genome shotgun (WGS) entry which is preliminary data.</text>
</comment>
<organism evidence="2 3">
    <name type="scientific">Exophiala aquamarina CBS 119918</name>
    <dbReference type="NCBI Taxonomy" id="1182545"/>
    <lineage>
        <taxon>Eukaryota</taxon>
        <taxon>Fungi</taxon>
        <taxon>Dikarya</taxon>
        <taxon>Ascomycota</taxon>
        <taxon>Pezizomycotina</taxon>
        <taxon>Eurotiomycetes</taxon>
        <taxon>Chaetothyriomycetidae</taxon>
        <taxon>Chaetothyriales</taxon>
        <taxon>Herpotrichiellaceae</taxon>
        <taxon>Exophiala</taxon>
    </lineage>
</organism>
<feature type="region of interest" description="Disordered" evidence="1">
    <location>
        <begin position="26"/>
        <end position="144"/>
    </location>
</feature>
<dbReference type="AlphaFoldDB" id="A0A072PQ40"/>